<proteinExistence type="inferred from homology"/>
<reference evidence="6" key="2">
    <citation type="submission" date="2016-01" db="EMBL/GenBank/DDBJ databases">
        <authorList>
            <person name="Poehlein A."/>
            <person name="Schlien K."/>
            <person name="Gottschalk G."/>
            <person name="Buckel W."/>
            <person name="Daniel R."/>
        </authorList>
    </citation>
    <scope>NUCLEOTIDE SEQUENCE [LARGE SCALE GENOMIC DNA]</scope>
    <source>
        <strain evidence="6">X2</strain>
    </source>
</reference>
<evidence type="ECO:0000313" key="7">
    <source>
        <dbReference type="Proteomes" id="UP000184204"/>
    </source>
</evidence>
<dbReference type="InterPro" id="IPR029057">
    <property type="entry name" value="PRTase-like"/>
</dbReference>
<sequence>MKDFIQGFLNVLYPPYCVLCGQLLPMEDWKDGLCKSCAESTPYLTGNRCGFCGRELEWGDICHSCLENRPVFERGISAFDYEVLRDGIARFKFDGSREDGKVFGRLMADFLLSYHGDWIEEIDFLTGVPLHAHKQKERGFNQAEILCQSISLYTGIPYEKDILTRTKETIPQSKLSAKERHKNIKNVFIAQHCSDKCVLLVDDILTTGATLNECSRALYREGAKKVEVFCLSVTE</sequence>
<dbReference type="PANTHER" id="PTHR47505">
    <property type="entry name" value="DNA UTILIZATION PROTEIN YHGH"/>
    <property type="match status" value="1"/>
</dbReference>
<organism evidence="5 7">
    <name type="scientific">Anaerotignum propionicum DSM 1682</name>
    <dbReference type="NCBI Taxonomy" id="991789"/>
    <lineage>
        <taxon>Bacteria</taxon>
        <taxon>Bacillati</taxon>
        <taxon>Bacillota</taxon>
        <taxon>Clostridia</taxon>
        <taxon>Lachnospirales</taxon>
        <taxon>Anaerotignaceae</taxon>
        <taxon>Anaerotignum</taxon>
    </lineage>
</organism>
<protein>
    <submittedName>
        <fullName evidence="5">ComF family protein</fullName>
    </submittedName>
    <submittedName>
        <fullName evidence="4">Ribose-phosphate pyrophosphokinase</fullName>
    </submittedName>
</protein>
<evidence type="ECO:0000313" key="5">
    <source>
        <dbReference type="EMBL" id="SHE55295.1"/>
    </source>
</evidence>
<gene>
    <name evidence="4" type="primary">prs_2</name>
    <name evidence="4" type="ORF">CPRO_27260</name>
    <name evidence="5" type="ORF">SAMN02745151_01090</name>
</gene>
<dbReference type="Proteomes" id="UP000068026">
    <property type="component" value="Chromosome"/>
</dbReference>
<accession>A0A0X8VAY4</accession>
<dbReference type="CDD" id="cd06223">
    <property type="entry name" value="PRTases_typeI"/>
    <property type="match status" value="1"/>
</dbReference>
<feature type="domain" description="Phosphoribosyltransferase" evidence="2">
    <location>
        <begin position="194"/>
        <end position="231"/>
    </location>
</feature>
<dbReference type="KEGG" id="cpro:CPRO_27260"/>
<dbReference type="InterPro" id="IPR044005">
    <property type="entry name" value="DZR_2"/>
</dbReference>
<dbReference type="EMBL" id="CP014223">
    <property type="protein sequence ID" value="AMJ42272.1"/>
    <property type="molecule type" value="Genomic_DNA"/>
</dbReference>
<dbReference type="InterPro" id="IPR000836">
    <property type="entry name" value="PRTase_dom"/>
</dbReference>
<comment type="similarity">
    <text evidence="1">Belongs to the ComF/GntX family.</text>
</comment>
<dbReference type="EMBL" id="FQUA01000003">
    <property type="protein sequence ID" value="SHE55295.1"/>
    <property type="molecule type" value="Genomic_DNA"/>
</dbReference>
<dbReference type="InterPro" id="IPR051910">
    <property type="entry name" value="ComF/GntX_DNA_util-trans"/>
</dbReference>
<dbReference type="Proteomes" id="UP000184204">
    <property type="component" value="Unassembled WGS sequence"/>
</dbReference>
<dbReference type="AlphaFoldDB" id="A0A0X8VAY4"/>
<dbReference type="RefSeq" id="WP_066052837.1">
    <property type="nucleotide sequence ID" value="NZ_CP014223.1"/>
</dbReference>
<reference evidence="4 6" key="1">
    <citation type="journal article" date="2016" name="Genome Announc.">
        <title>Complete Genome Sequence of the Amino Acid-Fermenting Clostridium propionicum X2 (DSM 1682).</title>
        <authorList>
            <person name="Poehlein A."/>
            <person name="Schlien K."/>
            <person name="Chowdhury N.P."/>
            <person name="Gottschalk G."/>
            <person name="Buckel W."/>
            <person name="Daniel R."/>
        </authorList>
    </citation>
    <scope>NUCLEOTIDE SEQUENCE [LARGE SCALE GENOMIC DNA]</scope>
    <source>
        <strain evidence="4 6">X2</strain>
    </source>
</reference>
<reference evidence="7" key="3">
    <citation type="submission" date="2016-11" db="EMBL/GenBank/DDBJ databases">
        <authorList>
            <person name="Jaros S."/>
            <person name="Januszkiewicz K."/>
            <person name="Wedrychowicz H."/>
        </authorList>
    </citation>
    <scope>NUCLEOTIDE SEQUENCE [LARGE SCALE GENOMIC DNA]</scope>
    <source>
        <strain evidence="7">DSM 1682</strain>
    </source>
</reference>
<dbReference type="PANTHER" id="PTHR47505:SF1">
    <property type="entry name" value="DNA UTILIZATION PROTEIN YHGH"/>
    <property type="match status" value="1"/>
</dbReference>
<feature type="domain" description="Double zinc ribbon" evidence="3">
    <location>
        <begin position="8"/>
        <end position="66"/>
    </location>
</feature>
<reference evidence="5" key="4">
    <citation type="submission" date="2016-11" db="EMBL/GenBank/DDBJ databases">
        <authorList>
            <person name="Varghese N."/>
            <person name="Submissions S."/>
        </authorList>
    </citation>
    <scope>NUCLEOTIDE SEQUENCE</scope>
    <source>
        <strain evidence="5">DSM 1682</strain>
    </source>
</reference>
<name>A0A0X8VAY4_ANAPI</name>
<dbReference type="Pfam" id="PF18912">
    <property type="entry name" value="DZR_2"/>
    <property type="match status" value="1"/>
</dbReference>
<dbReference type="OrthoDB" id="9779910at2"/>
<dbReference type="SUPFAM" id="SSF53271">
    <property type="entry name" value="PRTase-like"/>
    <property type="match status" value="1"/>
</dbReference>
<keyword evidence="6" id="KW-1185">Reference proteome</keyword>
<dbReference type="Pfam" id="PF00156">
    <property type="entry name" value="Pribosyltran"/>
    <property type="match status" value="1"/>
</dbReference>
<evidence type="ECO:0000259" key="2">
    <source>
        <dbReference type="Pfam" id="PF00156"/>
    </source>
</evidence>
<evidence type="ECO:0000259" key="3">
    <source>
        <dbReference type="Pfam" id="PF18912"/>
    </source>
</evidence>
<evidence type="ECO:0000313" key="4">
    <source>
        <dbReference type="EMBL" id="AMJ42272.1"/>
    </source>
</evidence>
<evidence type="ECO:0000313" key="6">
    <source>
        <dbReference type="Proteomes" id="UP000068026"/>
    </source>
</evidence>
<evidence type="ECO:0000256" key="1">
    <source>
        <dbReference type="ARBA" id="ARBA00008007"/>
    </source>
</evidence>
<dbReference type="Gene3D" id="3.40.50.2020">
    <property type="match status" value="1"/>
</dbReference>